<name>A0AAV8ZMC4_9CUCU</name>
<evidence type="ECO:0000256" key="1">
    <source>
        <dbReference type="SAM" id="Phobius"/>
    </source>
</evidence>
<dbReference type="AlphaFoldDB" id="A0AAV8ZMC4"/>
<protein>
    <submittedName>
        <fullName evidence="2">Uncharacterized protein</fullName>
    </submittedName>
</protein>
<accession>A0AAV8ZMC4</accession>
<dbReference type="EMBL" id="JANEYF010001201">
    <property type="protein sequence ID" value="KAJ8965616.1"/>
    <property type="molecule type" value="Genomic_DNA"/>
</dbReference>
<keyword evidence="3" id="KW-1185">Reference proteome</keyword>
<keyword evidence="1" id="KW-0472">Membrane</keyword>
<comment type="caution">
    <text evidence="2">The sequence shown here is derived from an EMBL/GenBank/DDBJ whole genome shotgun (WGS) entry which is preliminary data.</text>
</comment>
<proteinExistence type="predicted"/>
<reference evidence="2" key="1">
    <citation type="journal article" date="2023" name="Insect Mol. Biol.">
        <title>Genome sequencing provides insights into the evolution of gene families encoding plant cell wall-degrading enzymes in longhorned beetles.</title>
        <authorList>
            <person name="Shin N.R."/>
            <person name="Okamura Y."/>
            <person name="Kirsch R."/>
            <person name="Pauchet Y."/>
        </authorList>
    </citation>
    <scope>NUCLEOTIDE SEQUENCE</scope>
    <source>
        <strain evidence="2">RBIC_L_NR</strain>
    </source>
</reference>
<keyword evidence="1" id="KW-0812">Transmembrane</keyword>
<organism evidence="2 3">
    <name type="scientific">Rhamnusium bicolor</name>
    <dbReference type="NCBI Taxonomy" id="1586634"/>
    <lineage>
        <taxon>Eukaryota</taxon>
        <taxon>Metazoa</taxon>
        <taxon>Ecdysozoa</taxon>
        <taxon>Arthropoda</taxon>
        <taxon>Hexapoda</taxon>
        <taxon>Insecta</taxon>
        <taxon>Pterygota</taxon>
        <taxon>Neoptera</taxon>
        <taxon>Endopterygota</taxon>
        <taxon>Coleoptera</taxon>
        <taxon>Polyphaga</taxon>
        <taxon>Cucujiformia</taxon>
        <taxon>Chrysomeloidea</taxon>
        <taxon>Cerambycidae</taxon>
        <taxon>Lepturinae</taxon>
        <taxon>Rhagiini</taxon>
        <taxon>Rhamnusium</taxon>
    </lineage>
</organism>
<keyword evidence="1" id="KW-1133">Transmembrane helix</keyword>
<dbReference type="Proteomes" id="UP001162156">
    <property type="component" value="Unassembled WGS sequence"/>
</dbReference>
<feature type="transmembrane region" description="Helical" evidence="1">
    <location>
        <begin position="34"/>
        <end position="58"/>
    </location>
</feature>
<evidence type="ECO:0000313" key="2">
    <source>
        <dbReference type="EMBL" id="KAJ8965616.1"/>
    </source>
</evidence>
<gene>
    <name evidence="2" type="ORF">NQ314_004007</name>
</gene>
<sequence length="108" mass="12327">MNETVLNKLSRIRKSYRVLNESCAQLNSLYKIQFLAILGSLTLNVLFNLYFAIFGGFTRDTSTTDLEAQQVSSSMNDVIWSVYYFGRFLLVCTAAGQLMEEVIHQNKN</sequence>
<evidence type="ECO:0000313" key="3">
    <source>
        <dbReference type="Proteomes" id="UP001162156"/>
    </source>
</evidence>